<accession>A0A7C8IEN0</accession>
<dbReference type="AlphaFoldDB" id="A0A7C8IEN0"/>
<sequence>MQLKNMTIEVPLGAIQHGNSRTFCIQGPLWKDALSVVTFFATSYIAHAAAVESTPGEGIISTAFNTFLALCFPMFGLLRALNAIARGARFGGSELKNACRAGALCMVVRSPEWRPEPGDTIAEVLVEKSQSDEESSVTAEIIDAKMINYFPTHAREDSSAWAYFDTIGSRAYVDPDLTRIHGTYSLSKGYAFAIVPRNACLLEINRVRSIPLGSHGENASPATVGTSRPFEAEVSVDRAYSTTRNLDLDRATLQSTATACITPTNQSVNSITTSGHGSEHTVTPTARNGSKASANSDISSSYSVAKAIASLIQVLGALSILLLRRSGSLERWGYASFHLTVIPYLVMTVVNFTSNALTADYPCLYMVESELM</sequence>
<feature type="compositionally biased region" description="Polar residues" evidence="1">
    <location>
        <begin position="271"/>
        <end position="288"/>
    </location>
</feature>
<dbReference type="Proteomes" id="UP000481861">
    <property type="component" value="Unassembled WGS sequence"/>
</dbReference>
<dbReference type="EMBL" id="JAADJZ010000001">
    <property type="protein sequence ID" value="KAF2877749.1"/>
    <property type="molecule type" value="Genomic_DNA"/>
</dbReference>
<proteinExistence type="predicted"/>
<feature type="region of interest" description="Disordered" evidence="1">
    <location>
        <begin position="271"/>
        <end position="294"/>
    </location>
</feature>
<keyword evidence="3" id="KW-1185">Reference proteome</keyword>
<comment type="caution">
    <text evidence="2">The sequence shown here is derived from an EMBL/GenBank/DDBJ whole genome shotgun (WGS) entry which is preliminary data.</text>
</comment>
<evidence type="ECO:0000256" key="1">
    <source>
        <dbReference type="SAM" id="MobiDB-lite"/>
    </source>
</evidence>
<organism evidence="2 3">
    <name type="scientific">Massariosphaeria phaeospora</name>
    <dbReference type="NCBI Taxonomy" id="100035"/>
    <lineage>
        <taxon>Eukaryota</taxon>
        <taxon>Fungi</taxon>
        <taxon>Dikarya</taxon>
        <taxon>Ascomycota</taxon>
        <taxon>Pezizomycotina</taxon>
        <taxon>Dothideomycetes</taxon>
        <taxon>Pleosporomycetidae</taxon>
        <taxon>Pleosporales</taxon>
        <taxon>Pleosporales incertae sedis</taxon>
        <taxon>Massariosphaeria</taxon>
    </lineage>
</organism>
<gene>
    <name evidence="2" type="ORF">BDV95DRAFT_588785</name>
</gene>
<dbReference type="OrthoDB" id="5406607at2759"/>
<name>A0A7C8IEN0_9PLEO</name>
<protein>
    <submittedName>
        <fullName evidence="2">Uncharacterized protein</fullName>
    </submittedName>
</protein>
<evidence type="ECO:0000313" key="3">
    <source>
        <dbReference type="Proteomes" id="UP000481861"/>
    </source>
</evidence>
<evidence type="ECO:0000313" key="2">
    <source>
        <dbReference type="EMBL" id="KAF2877749.1"/>
    </source>
</evidence>
<reference evidence="2 3" key="1">
    <citation type="submission" date="2020-01" db="EMBL/GenBank/DDBJ databases">
        <authorList>
            <consortium name="DOE Joint Genome Institute"/>
            <person name="Haridas S."/>
            <person name="Albert R."/>
            <person name="Binder M."/>
            <person name="Bloem J."/>
            <person name="Labutti K."/>
            <person name="Salamov A."/>
            <person name="Andreopoulos B."/>
            <person name="Baker S.E."/>
            <person name="Barry K."/>
            <person name="Bills G."/>
            <person name="Bluhm B.H."/>
            <person name="Cannon C."/>
            <person name="Castanera R."/>
            <person name="Culley D.E."/>
            <person name="Daum C."/>
            <person name="Ezra D."/>
            <person name="Gonzalez J.B."/>
            <person name="Henrissat B."/>
            <person name="Kuo A."/>
            <person name="Liang C."/>
            <person name="Lipzen A."/>
            <person name="Lutzoni F."/>
            <person name="Magnuson J."/>
            <person name="Mondo S."/>
            <person name="Nolan M."/>
            <person name="Ohm R."/>
            <person name="Pangilinan J."/>
            <person name="Park H.-J.H."/>
            <person name="Ramirez L."/>
            <person name="Alfaro M."/>
            <person name="Sun H."/>
            <person name="Tritt A."/>
            <person name="Yoshinaga Y."/>
            <person name="Zwiers L.-H.L."/>
            <person name="Turgeon B.G."/>
            <person name="Goodwin S.B."/>
            <person name="Spatafora J.W."/>
            <person name="Crous P.W."/>
            <person name="Grigoriev I.V."/>
        </authorList>
    </citation>
    <scope>NUCLEOTIDE SEQUENCE [LARGE SCALE GENOMIC DNA]</scope>
    <source>
        <strain evidence="2 3">CBS 611.86</strain>
    </source>
</reference>